<dbReference type="EMBL" id="FOXP01000002">
    <property type="protein sequence ID" value="SFP47904.1"/>
    <property type="molecule type" value="Genomic_DNA"/>
</dbReference>
<dbReference type="InterPro" id="IPR036866">
    <property type="entry name" value="RibonucZ/Hydroxyglut_hydro"/>
</dbReference>
<dbReference type="RefSeq" id="WP_093331253.1">
    <property type="nucleotide sequence ID" value="NZ_FOXP01000002.1"/>
</dbReference>
<protein>
    <submittedName>
        <fullName evidence="3">L-ascorbate metabolism protein UlaG, beta-lactamase superfamily</fullName>
    </submittedName>
</protein>
<name>A0A1I5QNR4_9SPHN</name>
<feature type="transmembrane region" description="Helical" evidence="1">
    <location>
        <begin position="12"/>
        <end position="30"/>
    </location>
</feature>
<keyword evidence="1" id="KW-0472">Membrane</keyword>
<dbReference type="OrthoDB" id="9805728at2"/>
<gene>
    <name evidence="3" type="ORF">SAMN04488241_102183</name>
</gene>
<dbReference type="PANTHER" id="PTHR15032">
    <property type="entry name" value="N-ACYL-PHOSPHATIDYLETHANOLAMINE-HYDROLYZING PHOSPHOLIPASE D"/>
    <property type="match status" value="1"/>
</dbReference>
<accession>A0A1I5QNR4</accession>
<dbReference type="AlphaFoldDB" id="A0A1I5QNR4"/>
<dbReference type="PANTHER" id="PTHR15032:SF4">
    <property type="entry name" value="N-ACYL-PHOSPHATIDYLETHANOLAMINE-HYDROLYZING PHOSPHOLIPASE D"/>
    <property type="match status" value="1"/>
</dbReference>
<keyword evidence="1" id="KW-1133">Transmembrane helix</keyword>
<dbReference type="Gene3D" id="3.60.15.10">
    <property type="entry name" value="Ribonuclease Z/Hydroxyacylglutathione hydrolase-like"/>
    <property type="match status" value="1"/>
</dbReference>
<evidence type="ECO:0000256" key="1">
    <source>
        <dbReference type="SAM" id="Phobius"/>
    </source>
</evidence>
<dbReference type="SUPFAM" id="SSF56281">
    <property type="entry name" value="Metallo-hydrolase/oxidoreductase"/>
    <property type="match status" value="1"/>
</dbReference>
<dbReference type="Pfam" id="PF12706">
    <property type="entry name" value="Lactamase_B_2"/>
    <property type="match status" value="1"/>
</dbReference>
<reference evidence="3 4" key="1">
    <citation type="submission" date="2016-10" db="EMBL/GenBank/DDBJ databases">
        <authorList>
            <person name="de Groot N.N."/>
        </authorList>
    </citation>
    <scope>NUCLEOTIDE SEQUENCE [LARGE SCALE GENOMIC DNA]</scope>
    <source>
        <strain evidence="3 4">CGMCC 1.9113</strain>
    </source>
</reference>
<organism evidence="3 4">
    <name type="scientific">Sphingomonas rubra</name>
    <dbReference type="NCBI Taxonomy" id="634430"/>
    <lineage>
        <taxon>Bacteria</taxon>
        <taxon>Pseudomonadati</taxon>
        <taxon>Pseudomonadota</taxon>
        <taxon>Alphaproteobacteria</taxon>
        <taxon>Sphingomonadales</taxon>
        <taxon>Sphingomonadaceae</taxon>
        <taxon>Sphingomonas</taxon>
    </lineage>
</organism>
<keyword evidence="1" id="KW-0812">Transmembrane</keyword>
<proteinExistence type="predicted"/>
<dbReference type="InterPro" id="IPR001279">
    <property type="entry name" value="Metallo-B-lactamas"/>
</dbReference>
<evidence type="ECO:0000313" key="3">
    <source>
        <dbReference type="EMBL" id="SFP47904.1"/>
    </source>
</evidence>
<feature type="domain" description="Metallo-beta-lactamase" evidence="2">
    <location>
        <begin position="139"/>
        <end position="349"/>
    </location>
</feature>
<dbReference type="Proteomes" id="UP000199586">
    <property type="component" value="Unassembled WGS sequence"/>
</dbReference>
<evidence type="ECO:0000259" key="2">
    <source>
        <dbReference type="Pfam" id="PF12706"/>
    </source>
</evidence>
<sequence>MHRIFILTGKAALFVVIAALLLSVIVPRYLDRIYYRGPASGHYDGERFFNPDGGDEGSRPPGGGGRLGFLWRNLTDDRPIWPDRVPVRQASAAELMPLPASTASASSATAAMPADLRAMPMRATWIGHASVLVQLPALNILTDPVWRTNTGPAFLGPTRVAAPGIAFDTLPKIDLVLVSHAHWDHLDLGTLKRLWDRDRPLIVTSPGNDAILRSAGIGAVAADWGRAVTVQERPRVDAAPDGRRAIRVHVTRNHHWSSRWFTDRNRALWSSFVVELPGGNLFFAGDTGLGDGRWPAEAARLGPIRLALIPIGAFRFVPGQMASDSHIGPVQAAQAYAGLGASSAIPIHWGTFRLSYEGYRTPPDLLRATLACTGQTGFDPVAIGRPVDVPALSARTAPPFPDSATVAGCLDTPRVRAMR</sequence>
<dbReference type="GO" id="GO:0005737">
    <property type="term" value="C:cytoplasm"/>
    <property type="evidence" value="ECO:0007669"/>
    <property type="project" value="TreeGrafter"/>
</dbReference>
<keyword evidence="4" id="KW-1185">Reference proteome</keyword>
<evidence type="ECO:0000313" key="4">
    <source>
        <dbReference type="Proteomes" id="UP000199586"/>
    </source>
</evidence>